<reference evidence="2 3" key="1">
    <citation type="journal article" date="2016" name="Nat. Commun.">
        <title>Extremotolerant tardigrade genome and improved radiotolerance of human cultured cells by tardigrade-unique protein.</title>
        <authorList>
            <person name="Hashimoto T."/>
            <person name="Horikawa D.D."/>
            <person name="Saito Y."/>
            <person name="Kuwahara H."/>
            <person name="Kozuka-Hata H."/>
            <person name="Shin-I T."/>
            <person name="Minakuchi Y."/>
            <person name="Ohishi K."/>
            <person name="Motoyama A."/>
            <person name="Aizu T."/>
            <person name="Enomoto A."/>
            <person name="Kondo K."/>
            <person name="Tanaka S."/>
            <person name="Hara Y."/>
            <person name="Koshikawa S."/>
            <person name="Sagara H."/>
            <person name="Miura T."/>
            <person name="Yokobori S."/>
            <person name="Miyagawa K."/>
            <person name="Suzuki Y."/>
            <person name="Kubo T."/>
            <person name="Oyama M."/>
            <person name="Kohara Y."/>
            <person name="Fujiyama A."/>
            <person name="Arakawa K."/>
            <person name="Katayama T."/>
            <person name="Toyoda A."/>
            <person name="Kunieda T."/>
        </authorList>
    </citation>
    <scope>NUCLEOTIDE SEQUENCE [LARGE SCALE GENOMIC DNA]</scope>
    <source>
        <strain evidence="2 3">YOKOZUNA-1</strain>
    </source>
</reference>
<evidence type="ECO:0000256" key="1">
    <source>
        <dbReference type="SAM" id="MobiDB-lite"/>
    </source>
</evidence>
<dbReference type="AlphaFoldDB" id="A0A1D1UM59"/>
<dbReference type="Proteomes" id="UP000186922">
    <property type="component" value="Unassembled WGS sequence"/>
</dbReference>
<protein>
    <submittedName>
        <fullName evidence="2">Uncharacterized protein</fullName>
    </submittedName>
</protein>
<name>A0A1D1UM59_RAMVA</name>
<comment type="caution">
    <text evidence="2">The sequence shown here is derived from an EMBL/GenBank/DDBJ whole genome shotgun (WGS) entry which is preliminary data.</text>
</comment>
<accession>A0A1D1UM59</accession>
<gene>
    <name evidence="2" type="primary">RvY_00272-1</name>
    <name evidence="2" type="synonym">RvY_00272.1</name>
    <name evidence="2" type="ORF">RvY_00272</name>
</gene>
<keyword evidence="3" id="KW-1185">Reference proteome</keyword>
<feature type="region of interest" description="Disordered" evidence="1">
    <location>
        <begin position="41"/>
        <end position="65"/>
    </location>
</feature>
<evidence type="ECO:0000313" key="2">
    <source>
        <dbReference type="EMBL" id="GAU87433.1"/>
    </source>
</evidence>
<dbReference type="EMBL" id="BDGG01000001">
    <property type="protein sequence ID" value="GAU87433.1"/>
    <property type="molecule type" value="Genomic_DNA"/>
</dbReference>
<organism evidence="2 3">
    <name type="scientific">Ramazzottius varieornatus</name>
    <name type="common">Water bear</name>
    <name type="synonym">Tardigrade</name>
    <dbReference type="NCBI Taxonomy" id="947166"/>
    <lineage>
        <taxon>Eukaryota</taxon>
        <taxon>Metazoa</taxon>
        <taxon>Ecdysozoa</taxon>
        <taxon>Tardigrada</taxon>
        <taxon>Eutardigrada</taxon>
        <taxon>Parachela</taxon>
        <taxon>Hypsibioidea</taxon>
        <taxon>Ramazzottiidae</taxon>
        <taxon>Ramazzottius</taxon>
    </lineage>
</organism>
<evidence type="ECO:0000313" key="3">
    <source>
        <dbReference type="Proteomes" id="UP000186922"/>
    </source>
</evidence>
<sequence length="65" mass="7062">MFPRGSCQQDPDHNQGNLTWRESSGILLGWGGGRNLGDRCAVGRQSGGRPARGHCDRRRGGQVDN</sequence>
<proteinExistence type="predicted"/>